<evidence type="ECO:0000313" key="1">
    <source>
        <dbReference type="EMBL" id="RGC45459.1"/>
    </source>
</evidence>
<name>A0A3E2XKF8_9FIRM</name>
<sequence>MNTAITNRIAAANDKAQYDEYAKQLIAQKLILAYILVQTIDEFKGMQPEDIVSRIEGEPLIGVVPVEPGMTNTSYTHSSGDQLIGLNTENSEINEGMIRFDIIFYVRMKDGLAQVIINIEIQKDEPTRYFLLNRAIFYVSRMVSSQKGRDFVHQNYNDMKRVFSIWLCLDMDSHSMCHIHLTRDDLINHHNWKGNLDLLNIIFLGIGEDLPPQEEQYQLHRLIAALLSNQLPAAEKLKIIHNEYHIPLSQPLTEGVNMMCNLGEGIEERTAARVTKEVTKELNAKHAKHAKELTEKLAEKDRIISAYQLLARHTPIAQIAAETGLSEEAIRAL</sequence>
<accession>A0A3E2XKF8</accession>
<reference evidence="1 2" key="1">
    <citation type="submission" date="2018-08" db="EMBL/GenBank/DDBJ databases">
        <title>A genome reference for cultivated species of the human gut microbiota.</title>
        <authorList>
            <person name="Zou Y."/>
            <person name="Xue W."/>
            <person name="Luo G."/>
        </authorList>
    </citation>
    <scope>NUCLEOTIDE SEQUENCE [LARGE SCALE GENOMIC DNA]</scope>
    <source>
        <strain evidence="1 2">AM28-39</strain>
    </source>
</reference>
<gene>
    <name evidence="1" type="ORF">DW747_11390</name>
</gene>
<evidence type="ECO:0000313" key="2">
    <source>
        <dbReference type="Proteomes" id="UP000261231"/>
    </source>
</evidence>
<dbReference type="AlphaFoldDB" id="A0A3E2XKF8"/>
<protein>
    <recommendedName>
        <fullName evidence="3">PD-(D/E)XK nuclease family transposase</fullName>
    </recommendedName>
</protein>
<keyword evidence="2" id="KW-1185">Reference proteome</keyword>
<evidence type="ECO:0008006" key="3">
    <source>
        <dbReference type="Google" id="ProtNLM"/>
    </source>
</evidence>
<dbReference type="Proteomes" id="UP000261231">
    <property type="component" value="Unassembled WGS sequence"/>
</dbReference>
<organism evidence="1 2">
    <name type="scientific">Coprococcus catus</name>
    <dbReference type="NCBI Taxonomy" id="116085"/>
    <lineage>
        <taxon>Bacteria</taxon>
        <taxon>Bacillati</taxon>
        <taxon>Bacillota</taxon>
        <taxon>Clostridia</taxon>
        <taxon>Lachnospirales</taxon>
        <taxon>Lachnospiraceae</taxon>
        <taxon>Coprococcus</taxon>
    </lineage>
</organism>
<dbReference type="EMBL" id="QVFD01000011">
    <property type="protein sequence ID" value="RGC45459.1"/>
    <property type="molecule type" value="Genomic_DNA"/>
</dbReference>
<comment type="caution">
    <text evidence="1">The sequence shown here is derived from an EMBL/GenBank/DDBJ whole genome shotgun (WGS) entry which is preliminary data.</text>
</comment>
<dbReference type="RefSeq" id="WP_117540724.1">
    <property type="nucleotide sequence ID" value="NZ_QVFD01000011.1"/>
</dbReference>
<dbReference type="OrthoDB" id="1663583at2"/>
<proteinExistence type="predicted"/>